<keyword evidence="3" id="KW-0805">Transcription regulation</keyword>
<keyword evidence="8" id="KW-1185">Reference proteome</keyword>
<evidence type="ECO:0000256" key="2">
    <source>
        <dbReference type="ARBA" id="ARBA00022723"/>
    </source>
</evidence>
<feature type="domain" description="Xylanolytic transcriptional activator regulatory" evidence="6">
    <location>
        <begin position="59"/>
        <end position="192"/>
    </location>
</feature>
<dbReference type="AlphaFoldDB" id="A0A3D8SHW0"/>
<evidence type="ECO:0000313" key="7">
    <source>
        <dbReference type="EMBL" id="RDW85927.1"/>
    </source>
</evidence>
<dbReference type="GO" id="GO:0006351">
    <property type="term" value="P:DNA-templated transcription"/>
    <property type="evidence" value="ECO:0007669"/>
    <property type="project" value="InterPro"/>
</dbReference>
<keyword evidence="5" id="KW-0539">Nucleus</keyword>
<evidence type="ECO:0000256" key="4">
    <source>
        <dbReference type="ARBA" id="ARBA00023163"/>
    </source>
</evidence>
<dbReference type="InterPro" id="IPR007219">
    <property type="entry name" value="XnlR_reg_dom"/>
</dbReference>
<sequence length="396" mass="44543">MEKVMNVPRDNANADTAFLLSCMKLLLHTPQSGSLPEALPLYRIIKAVALQLELAGLQSLMVIQSELLIAVYELGHGIYPAAYTTVARCARQAISIGIHSREAPHFLQPWAEWEEEIRVWWFIVMLNRHVTVGRELRPLCTENPSKHTPLPADGDAWDKGAMIASERLYVSSPTTARASPYARLAQAYNLLGRVIRHCNDPIQDLAFMLDEMSTLHQATSALLELIASEESEGSYVGLAVCFGYVRDVVQAFNPAKSSANLTSTLMKLHKNFLYHSFRQGFLDQADFQLTARIREYTEVSFNTMRDTSLKALILAQSLEQQIVVSGVDKLSPLVLHCFYRAAFWLSYLVSANREDRFVVGLSVFDRVFKALNLRWKAAGTYLTLIEAVNKENRVGY</sequence>
<keyword evidence="2" id="KW-0479">Metal-binding</keyword>
<evidence type="ECO:0000256" key="1">
    <source>
        <dbReference type="ARBA" id="ARBA00004123"/>
    </source>
</evidence>
<gene>
    <name evidence="7" type="ORF">BP5796_04252</name>
</gene>
<dbReference type="PANTHER" id="PTHR47338">
    <property type="entry name" value="ZN(II)2CYS6 TRANSCRIPTION FACTOR (EUROFUNG)-RELATED"/>
    <property type="match status" value="1"/>
</dbReference>
<dbReference type="GO" id="GO:0008270">
    <property type="term" value="F:zinc ion binding"/>
    <property type="evidence" value="ECO:0007669"/>
    <property type="project" value="InterPro"/>
</dbReference>
<keyword evidence="4" id="KW-0804">Transcription</keyword>
<dbReference type="PANTHER" id="PTHR47338:SF20">
    <property type="entry name" value="ZN(II)2CYS6 TRANSCRIPTION FACTOR (EUROFUNG)"/>
    <property type="match status" value="1"/>
</dbReference>
<evidence type="ECO:0000259" key="6">
    <source>
        <dbReference type="Pfam" id="PF04082"/>
    </source>
</evidence>
<evidence type="ECO:0000313" key="8">
    <source>
        <dbReference type="Proteomes" id="UP000256328"/>
    </source>
</evidence>
<evidence type="ECO:0000256" key="5">
    <source>
        <dbReference type="ARBA" id="ARBA00023242"/>
    </source>
</evidence>
<protein>
    <recommendedName>
        <fullName evidence="6">Xylanolytic transcriptional activator regulatory domain-containing protein</fullName>
    </recommendedName>
</protein>
<dbReference type="InterPro" id="IPR050815">
    <property type="entry name" value="TF_fung"/>
</dbReference>
<dbReference type="CDD" id="cd12148">
    <property type="entry name" value="fungal_TF_MHR"/>
    <property type="match status" value="1"/>
</dbReference>
<reference evidence="7 8" key="1">
    <citation type="journal article" date="2018" name="IMA Fungus">
        <title>IMA Genome-F 9: Draft genome sequence of Annulohypoxylon stygium, Aspergillus mulundensis, Berkeleyomyces basicola (syn. Thielaviopsis basicola), Ceratocystis smalleyi, two Cercospora beticola strains, Coleophoma cylindrospora, Fusarium fracticaudum, Phialophora cf. hyalina, and Morchella septimelata.</title>
        <authorList>
            <person name="Wingfield B.D."/>
            <person name="Bills G.F."/>
            <person name="Dong Y."/>
            <person name="Huang W."/>
            <person name="Nel W.J."/>
            <person name="Swalarsk-Parry B.S."/>
            <person name="Vaghefi N."/>
            <person name="Wilken P.M."/>
            <person name="An Z."/>
            <person name="de Beer Z.W."/>
            <person name="De Vos L."/>
            <person name="Chen L."/>
            <person name="Duong T.A."/>
            <person name="Gao Y."/>
            <person name="Hammerbacher A."/>
            <person name="Kikkert J.R."/>
            <person name="Li Y."/>
            <person name="Li H."/>
            <person name="Li K."/>
            <person name="Li Q."/>
            <person name="Liu X."/>
            <person name="Ma X."/>
            <person name="Naidoo K."/>
            <person name="Pethybridge S.J."/>
            <person name="Sun J."/>
            <person name="Steenkamp E.T."/>
            <person name="van der Nest M.A."/>
            <person name="van Wyk S."/>
            <person name="Wingfield M.J."/>
            <person name="Xiong C."/>
            <person name="Yue Q."/>
            <person name="Zhang X."/>
        </authorList>
    </citation>
    <scope>NUCLEOTIDE SEQUENCE [LARGE SCALE GENOMIC DNA]</scope>
    <source>
        <strain evidence="7 8">BP5796</strain>
    </source>
</reference>
<name>A0A3D8SHW0_9HELO</name>
<evidence type="ECO:0000256" key="3">
    <source>
        <dbReference type="ARBA" id="ARBA00023015"/>
    </source>
</evidence>
<dbReference type="GO" id="GO:0005634">
    <property type="term" value="C:nucleus"/>
    <property type="evidence" value="ECO:0007669"/>
    <property type="project" value="UniProtKB-SubCell"/>
</dbReference>
<comment type="caution">
    <text evidence="7">The sequence shown here is derived from an EMBL/GenBank/DDBJ whole genome shotgun (WGS) entry which is preliminary data.</text>
</comment>
<accession>A0A3D8SHW0</accession>
<dbReference type="Pfam" id="PF04082">
    <property type="entry name" value="Fungal_trans"/>
    <property type="match status" value="1"/>
</dbReference>
<proteinExistence type="predicted"/>
<comment type="subcellular location">
    <subcellularLocation>
        <location evidence="1">Nucleus</location>
    </subcellularLocation>
</comment>
<dbReference type="EMBL" id="PDLN01000005">
    <property type="protein sequence ID" value="RDW85927.1"/>
    <property type="molecule type" value="Genomic_DNA"/>
</dbReference>
<dbReference type="OrthoDB" id="270167at2759"/>
<dbReference type="Proteomes" id="UP000256328">
    <property type="component" value="Unassembled WGS sequence"/>
</dbReference>
<organism evidence="7 8">
    <name type="scientific">Coleophoma crateriformis</name>
    <dbReference type="NCBI Taxonomy" id="565419"/>
    <lineage>
        <taxon>Eukaryota</taxon>
        <taxon>Fungi</taxon>
        <taxon>Dikarya</taxon>
        <taxon>Ascomycota</taxon>
        <taxon>Pezizomycotina</taxon>
        <taxon>Leotiomycetes</taxon>
        <taxon>Helotiales</taxon>
        <taxon>Dermateaceae</taxon>
        <taxon>Coleophoma</taxon>
    </lineage>
</organism>
<dbReference type="GO" id="GO:0000981">
    <property type="term" value="F:DNA-binding transcription factor activity, RNA polymerase II-specific"/>
    <property type="evidence" value="ECO:0007669"/>
    <property type="project" value="InterPro"/>
</dbReference>
<dbReference type="GO" id="GO:0003677">
    <property type="term" value="F:DNA binding"/>
    <property type="evidence" value="ECO:0007669"/>
    <property type="project" value="InterPro"/>
</dbReference>